<feature type="region of interest" description="Disordered" evidence="8">
    <location>
        <begin position="159"/>
        <end position="189"/>
    </location>
</feature>
<dbReference type="PANTHER" id="PTHR31313:SF81">
    <property type="entry name" value="TY1 ENHANCER ACTIVATOR"/>
    <property type="match status" value="1"/>
</dbReference>
<reference evidence="10" key="1">
    <citation type="journal article" date="2023" name="PhytoFront">
        <title>Draft Genome Resources of Seven Strains of Tilletia horrida, Causal Agent of Kernel Smut of Rice.</title>
        <authorList>
            <person name="Khanal S."/>
            <person name="Antony Babu S."/>
            <person name="Zhou X.G."/>
        </authorList>
    </citation>
    <scope>NUCLEOTIDE SEQUENCE</scope>
    <source>
        <strain evidence="10">TX3</strain>
    </source>
</reference>
<name>A0AAN6G8S2_9BASI</name>
<dbReference type="AlphaFoldDB" id="A0AAN6G8S2"/>
<keyword evidence="4" id="KW-0805">Transcription regulation</keyword>
<dbReference type="PANTHER" id="PTHR31313">
    <property type="entry name" value="TY1 ENHANCER ACTIVATOR"/>
    <property type="match status" value="1"/>
</dbReference>
<comment type="subcellular location">
    <subcellularLocation>
        <location evidence="1">Nucleus</location>
    </subcellularLocation>
</comment>
<keyword evidence="7" id="KW-0539">Nucleus</keyword>
<feature type="domain" description="Zn(2)-C6 fungal-type" evidence="9">
    <location>
        <begin position="34"/>
        <end position="64"/>
    </location>
</feature>
<sequence length="427" mass="46401">MTNRGAPSRSSAQVIATVSPTFTNGVSLNELRHSCTFCRQRKMKCSGDQPWCKTCRDRSQPCVYEPNAGKAQPAKRKFPASLCLTRPIELERGSSEDAVPSTASSQSSTSTLTSVSSMDAMDIERMPMTDSSVTSGMCIPSAPPQVPSSSTEPFVLQQVPGKKRGAPGTALSSATIKRKRGKSSAPAKNAAARREAAETANSTPQLPDNVGLYLDQLYQMFWAPTSVLHEHVSIQPASAQVDTAQTREGHRVGLQKMCTDLVEQMVSRAMRMTREATTTNKAIAHFRKTLSDDHSTRPFDQPGHSANFPGPVPFREEHWFSQLLVDAFQTQPLLGLVVSKTLFLNDFGNRIEDKLLLNVVMGEALTTSTAEAAASLGFGKGLPPASCYYERAQAMLVERKCDSESAFITAQALVLLGFRSIEKGHIK</sequence>
<dbReference type="PROSITE" id="PS00463">
    <property type="entry name" value="ZN2_CY6_FUNGAL_1"/>
    <property type="match status" value="1"/>
</dbReference>
<keyword evidence="6" id="KW-0804">Transcription</keyword>
<keyword evidence="2" id="KW-0479">Metal-binding</keyword>
<evidence type="ECO:0000256" key="4">
    <source>
        <dbReference type="ARBA" id="ARBA00023015"/>
    </source>
</evidence>
<keyword evidence="5" id="KW-0238">DNA-binding</keyword>
<dbReference type="CDD" id="cd00067">
    <property type="entry name" value="GAL4"/>
    <property type="match status" value="1"/>
</dbReference>
<dbReference type="InterPro" id="IPR051615">
    <property type="entry name" value="Transcr_Regulatory_Elem"/>
</dbReference>
<proteinExistence type="predicted"/>
<dbReference type="PROSITE" id="PS50048">
    <property type="entry name" value="ZN2_CY6_FUNGAL_2"/>
    <property type="match status" value="1"/>
</dbReference>
<evidence type="ECO:0000313" key="10">
    <source>
        <dbReference type="EMBL" id="KAK0523455.1"/>
    </source>
</evidence>
<dbReference type="Gene3D" id="4.10.240.10">
    <property type="entry name" value="Zn(2)-C6 fungal-type DNA-binding domain"/>
    <property type="match status" value="1"/>
</dbReference>
<organism evidence="10 11">
    <name type="scientific">Tilletia horrida</name>
    <dbReference type="NCBI Taxonomy" id="155126"/>
    <lineage>
        <taxon>Eukaryota</taxon>
        <taxon>Fungi</taxon>
        <taxon>Dikarya</taxon>
        <taxon>Basidiomycota</taxon>
        <taxon>Ustilaginomycotina</taxon>
        <taxon>Exobasidiomycetes</taxon>
        <taxon>Tilletiales</taxon>
        <taxon>Tilletiaceae</taxon>
        <taxon>Tilletia</taxon>
    </lineage>
</organism>
<keyword evidence="3" id="KW-0862">Zinc</keyword>
<dbReference type="Pfam" id="PF00172">
    <property type="entry name" value="Zn_clus"/>
    <property type="match status" value="1"/>
</dbReference>
<evidence type="ECO:0000313" key="11">
    <source>
        <dbReference type="Proteomes" id="UP001176521"/>
    </source>
</evidence>
<feature type="compositionally biased region" description="Low complexity" evidence="8">
    <location>
        <begin position="101"/>
        <end position="115"/>
    </location>
</feature>
<evidence type="ECO:0000256" key="5">
    <source>
        <dbReference type="ARBA" id="ARBA00023125"/>
    </source>
</evidence>
<dbReference type="EMBL" id="JAPDMQ010000513">
    <property type="protein sequence ID" value="KAK0523455.1"/>
    <property type="molecule type" value="Genomic_DNA"/>
</dbReference>
<dbReference type="Proteomes" id="UP001176521">
    <property type="component" value="Unassembled WGS sequence"/>
</dbReference>
<dbReference type="GO" id="GO:0008270">
    <property type="term" value="F:zinc ion binding"/>
    <property type="evidence" value="ECO:0007669"/>
    <property type="project" value="InterPro"/>
</dbReference>
<dbReference type="InterPro" id="IPR036864">
    <property type="entry name" value="Zn2-C6_fun-type_DNA-bd_sf"/>
</dbReference>
<evidence type="ECO:0000256" key="2">
    <source>
        <dbReference type="ARBA" id="ARBA00022723"/>
    </source>
</evidence>
<dbReference type="InterPro" id="IPR001138">
    <property type="entry name" value="Zn2Cys6_DnaBD"/>
</dbReference>
<comment type="caution">
    <text evidence="10">The sequence shown here is derived from an EMBL/GenBank/DDBJ whole genome shotgun (WGS) entry which is preliminary data.</text>
</comment>
<evidence type="ECO:0000256" key="7">
    <source>
        <dbReference type="ARBA" id="ARBA00023242"/>
    </source>
</evidence>
<accession>A0AAN6G8S2</accession>
<dbReference type="SMART" id="SM00066">
    <property type="entry name" value="GAL4"/>
    <property type="match status" value="1"/>
</dbReference>
<evidence type="ECO:0000256" key="6">
    <source>
        <dbReference type="ARBA" id="ARBA00023163"/>
    </source>
</evidence>
<protein>
    <recommendedName>
        <fullName evidence="9">Zn(2)-C6 fungal-type domain-containing protein</fullName>
    </recommendedName>
</protein>
<evidence type="ECO:0000259" key="9">
    <source>
        <dbReference type="PROSITE" id="PS50048"/>
    </source>
</evidence>
<evidence type="ECO:0000256" key="1">
    <source>
        <dbReference type="ARBA" id="ARBA00004123"/>
    </source>
</evidence>
<evidence type="ECO:0000256" key="3">
    <source>
        <dbReference type="ARBA" id="ARBA00022833"/>
    </source>
</evidence>
<evidence type="ECO:0000256" key="8">
    <source>
        <dbReference type="SAM" id="MobiDB-lite"/>
    </source>
</evidence>
<dbReference type="GO" id="GO:0005634">
    <property type="term" value="C:nucleus"/>
    <property type="evidence" value="ECO:0007669"/>
    <property type="project" value="UniProtKB-SubCell"/>
</dbReference>
<keyword evidence="11" id="KW-1185">Reference proteome</keyword>
<gene>
    <name evidence="10" type="ORF">OC842_006141</name>
</gene>
<dbReference type="GO" id="GO:0003677">
    <property type="term" value="F:DNA binding"/>
    <property type="evidence" value="ECO:0007669"/>
    <property type="project" value="UniProtKB-KW"/>
</dbReference>
<dbReference type="SUPFAM" id="SSF57701">
    <property type="entry name" value="Zn2/Cys6 DNA-binding domain"/>
    <property type="match status" value="1"/>
</dbReference>
<feature type="region of interest" description="Disordered" evidence="8">
    <location>
        <begin position="93"/>
        <end position="115"/>
    </location>
</feature>
<dbReference type="GO" id="GO:0000981">
    <property type="term" value="F:DNA-binding transcription factor activity, RNA polymerase II-specific"/>
    <property type="evidence" value="ECO:0007669"/>
    <property type="project" value="InterPro"/>
</dbReference>